<dbReference type="InParanoid" id="E4ZTR0"/>
<accession>E4ZTR0</accession>
<evidence type="ECO:0000313" key="1">
    <source>
        <dbReference type="EMBL" id="CBX94620.1"/>
    </source>
</evidence>
<dbReference type="VEuPathDB" id="FungiDB:LEMA_uP116230.1"/>
<dbReference type="AlphaFoldDB" id="E4ZTR0"/>
<reference evidence="2" key="1">
    <citation type="journal article" date="2011" name="Nat. Commun.">
        <title>Effector diversification within compartments of the Leptosphaeria maculans genome affected by Repeat-Induced Point mutations.</title>
        <authorList>
            <person name="Rouxel T."/>
            <person name="Grandaubert J."/>
            <person name="Hane J.K."/>
            <person name="Hoede C."/>
            <person name="van de Wouw A.P."/>
            <person name="Couloux A."/>
            <person name="Dominguez V."/>
            <person name="Anthouard V."/>
            <person name="Bally P."/>
            <person name="Bourras S."/>
            <person name="Cozijnsen A.J."/>
            <person name="Ciuffetti L.M."/>
            <person name="Degrave A."/>
            <person name="Dilmaghani A."/>
            <person name="Duret L."/>
            <person name="Fudal I."/>
            <person name="Goodwin S.B."/>
            <person name="Gout L."/>
            <person name="Glaser N."/>
            <person name="Linglin J."/>
            <person name="Kema G.H.J."/>
            <person name="Lapalu N."/>
            <person name="Lawrence C.B."/>
            <person name="May K."/>
            <person name="Meyer M."/>
            <person name="Ollivier B."/>
            <person name="Poulain J."/>
            <person name="Schoch C.L."/>
            <person name="Simon A."/>
            <person name="Spatafora J.W."/>
            <person name="Stachowiak A."/>
            <person name="Turgeon B.G."/>
            <person name="Tyler B.M."/>
            <person name="Vincent D."/>
            <person name="Weissenbach J."/>
            <person name="Amselem J."/>
            <person name="Quesneville H."/>
            <person name="Oliver R.P."/>
            <person name="Wincker P."/>
            <person name="Balesdent M.-H."/>
            <person name="Howlett B.J."/>
        </authorList>
    </citation>
    <scope>NUCLEOTIDE SEQUENCE [LARGE SCALE GENOMIC DNA]</scope>
    <source>
        <strain evidence="2">JN3 / isolate v23.1.3 / race Av1-4-5-6-7-8</strain>
    </source>
</reference>
<protein>
    <submittedName>
        <fullName evidence="1">Predicted protein</fullName>
    </submittedName>
</protein>
<organism evidence="2">
    <name type="scientific">Leptosphaeria maculans (strain JN3 / isolate v23.1.3 / race Av1-4-5-6-7-8)</name>
    <name type="common">Blackleg fungus</name>
    <name type="synonym">Phoma lingam</name>
    <dbReference type="NCBI Taxonomy" id="985895"/>
    <lineage>
        <taxon>Eukaryota</taxon>
        <taxon>Fungi</taxon>
        <taxon>Dikarya</taxon>
        <taxon>Ascomycota</taxon>
        <taxon>Pezizomycotina</taxon>
        <taxon>Dothideomycetes</taxon>
        <taxon>Pleosporomycetidae</taxon>
        <taxon>Pleosporales</taxon>
        <taxon>Pleosporineae</taxon>
        <taxon>Leptosphaeriaceae</taxon>
        <taxon>Plenodomus</taxon>
        <taxon>Plenodomus lingam/Leptosphaeria maculans species complex</taxon>
    </lineage>
</organism>
<evidence type="ECO:0000313" key="2">
    <source>
        <dbReference type="Proteomes" id="UP000002668"/>
    </source>
</evidence>
<gene>
    <name evidence="1" type="ORF">LEMA_uP116230.1</name>
</gene>
<name>E4ZTR0_LEPMJ</name>
<sequence length="61" mass="6767">MTKQSTKKQSPNTCTIYLTPSPAAANSIACYPISDVMKVLIEESIDEKPRWLDIDIPTSPK</sequence>
<keyword evidence="2" id="KW-1185">Reference proteome</keyword>
<dbReference type="Proteomes" id="UP000002668">
    <property type="component" value="Genome"/>
</dbReference>
<dbReference type="HOGENOM" id="CLU_2923064_0_0_1"/>
<proteinExistence type="predicted"/>
<dbReference type="EMBL" id="FP929125">
    <property type="protein sequence ID" value="CBX94620.1"/>
    <property type="molecule type" value="Genomic_DNA"/>
</dbReference>